<feature type="compositionally biased region" description="Low complexity" evidence="1">
    <location>
        <begin position="248"/>
        <end position="258"/>
    </location>
</feature>
<name>A0A150GM41_GONPE</name>
<evidence type="ECO:0000313" key="3">
    <source>
        <dbReference type="Proteomes" id="UP000075714"/>
    </source>
</evidence>
<feature type="region of interest" description="Disordered" evidence="1">
    <location>
        <begin position="335"/>
        <end position="393"/>
    </location>
</feature>
<evidence type="ECO:0000313" key="2">
    <source>
        <dbReference type="EMBL" id="KXZ50390.1"/>
    </source>
</evidence>
<feature type="compositionally biased region" description="Low complexity" evidence="1">
    <location>
        <begin position="284"/>
        <end position="310"/>
    </location>
</feature>
<sequence>MIASANLGSLVFDFEVDREERSSTRGRDRPGAGPLARPESQLAADKEKLKYFSAPAGAFAAKLLRDVRYFLNEECDPDVILLATKLSAVGYNVNVRTALGGGPSCFRNLRHEFLAVRGRGDYEGVEFIVEPRFREAFSIPHPTAEYAELLAAAPDVFVGPSARLVPIVQTLCSLMAASFEAQGLTLPPWRRTQSMLSKWLPNRSRDTSFARASAPPHEDPDHRLAPMHMPGTRPTVAAPQPLPPAPPAAAGTAAPTAAYHHDHSPFLRISDPLLAGTQPPTPPSSTAAPAAAARQPAHGGAVVGSYSRRSSSVRRDDSDYGHALGLPGGFIPFGGAGGCSSDTEGPSPPAPGVYARAPAPFLLPLPEATQGPAEGAGAGGGAAASASARRPAGHGSLLASRLLHQQLHGGGGGAGGPSAAPPAIQTRPPSHWSEAPIHTVRMGFNVARAHQQQQIPATGAQSEADGEAEAAQGQCGGRFPGRQQAFGSPAQEMESEWEGSRPELELLPERPALAGR</sequence>
<feature type="region of interest" description="Disordered" evidence="1">
    <location>
        <begin position="406"/>
        <end position="433"/>
    </location>
</feature>
<dbReference type="OrthoDB" id="691424at2759"/>
<dbReference type="PANTHER" id="PTHR31579">
    <property type="entry name" value="OS03G0796600 PROTEIN"/>
    <property type="match status" value="1"/>
</dbReference>
<feature type="compositionally biased region" description="Low complexity" evidence="1">
    <location>
        <begin position="459"/>
        <end position="473"/>
    </location>
</feature>
<feature type="region of interest" description="Disordered" evidence="1">
    <location>
        <begin position="200"/>
        <end position="320"/>
    </location>
</feature>
<accession>A0A150GM41</accession>
<comment type="caution">
    <text evidence="2">The sequence shown here is derived from an EMBL/GenBank/DDBJ whole genome shotgun (WGS) entry which is preliminary data.</text>
</comment>
<feature type="compositionally biased region" description="Low complexity" evidence="1">
    <location>
        <begin position="355"/>
        <end position="373"/>
    </location>
</feature>
<dbReference type="EMBL" id="LSYV01000017">
    <property type="protein sequence ID" value="KXZ50390.1"/>
    <property type="molecule type" value="Genomic_DNA"/>
</dbReference>
<gene>
    <name evidence="2" type="ORF">GPECTOR_16g563</name>
</gene>
<proteinExistence type="predicted"/>
<dbReference type="PANTHER" id="PTHR31579:SF1">
    <property type="entry name" value="OS03G0796600 PROTEIN"/>
    <property type="match status" value="1"/>
</dbReference>
<dbReference type="STRING" id="33097.A0A150GM41"/>
<organism evidence="2 3">
    <name type="scientific">Gonium pectorale</name>
    <name type="common">Green alga</name>
    <dbReference type="NCBI Taxonomy" id="33097"/>
    <lineage>
        <taxon>Eukaryota</taxon>
        <taxon>Viridiplantae</taxon>
        <taxon>Chlorophyta</taxon>
        <taxon>core chlorophytes</taxon>
        <taxon>Chlorophyceae</taxon>
        <taxon>CS clade</taxon>
        <taxon>Chlamydomonadales</taxon>
        <taxon>Volvocaceae</taxon>
        <taxon>Gonium</taxon>
    </lineage>
</organism>
<dbReference type="InterPro" id="IPR006502">
    <property type="entry name" value="PDDEXK-like"/>
</dbReference>
<dbReference type="Proteomes" id="UP000075714">
    <property type="component" value="Unassembled WGS sequence"/>
</dbReference>
<keyword evidence="3" id="KW-1185">Reference proteome</keyword>
<feature type="compositionally biased region" description="Basic and acidic residues" evidence="1">
    <location>
        <begin position="498"/>
        <end position="508"/>
    </location>
</feature>
<feature type="region of interest" description="Disordered" evidence="1">
    <location>
        <begin position="450"/>
        <end position="516"/>
    </location>
</feature>
<dbReference type="AlphaFoldDB" id="A0A150GM41"/>
<evidence type="ECO:0000256" key="1">
    <source>
        <dbReference type="SAM" id="MobiDB-lite"/>
    </source>
</evidence>
<reference evidence="3" key="1">
    <citation type="journal article" date="2016" name="Nat. Commun.">
        <title>The Gonium pectorale genome demonstrates co-option of cell cycle regulation during the evolution of multicellularity.</title>
        <authorList>
            <person name="Hanschen E.R."/>
            <person name="Marriage T.N."/>
            <person name="Ferris P.J."/>
            <person name="Hamaji T."/>
            <person name="Toyoda A."/>
            <person name="Fujiyama A."/>
            <person name="Neme R."/>
            <person name="Noguchi H."/>
            <person name="Minakuchi Y."/>
            <person name="Suzuki M."/>
            <person name="Kawai-Toyooka H."/>
            <person name="Smith D.R."/>
            <person name="Sparks H."/>
            <person name="Anderson J."/>
            <person name="Bakaric R."/>
            <person name="Luria V."/>
            <person name="Karger A."/>
            <person name="Kirschner M.W."/>
            <person name="Durand P.M."/>
            <person name="Michod R.E."/>
            <person name="Nozaki H."/>
            <person name="Olson B.J."/>
        </authorList>
    </citation>
    <scope>NUCLEOTIDE SEQUENCE [LARGE SCALE GENOMIC DNA]</scope>
    <source>
        <strain evidence="3">NIES-2863</strain>
    </source>
</reference>
<dbReference type="Pfam" id="PF04720">
    <property type="entry name" value="PDDEXK_6"/>
    <property type="match status" value="1"/>
</dbReference>
<protein>
    <submittedName>
        <fullName evidence="2">Uncharacterized protein</fullName>
    </submittedName>
</protein>